<protein>
    <submittedName>
        <fullName evidence="1">Uncharacterized protein</fullName>
    </submittedName>
</protein>
<proteinExistence type="predicted"/>
<dbReference type="EMBL" id="GBXM01041063">
    <property type="protein sequence ID" value="JAH67514.1"/>
    <property type="molecule type" value="Transcribed_RNA"/>
</dbReference>
<dbReference type="AlphaFoldDB" id="A0A0E9UNR7"/>
<reference evidence="1" key="1">
    <citation type="submission" date="2014-11" db="EMBL/GenBank/DDBJ databases">
        <authorList>
            <person name="Amaro Gonzalez C."/>
        </authorList>
    </citation>
    <scope>NUCLEOTIDE SEQUENCE</scope>
</reference>
<sequence length="28" mass="3670">MYFKYKALVFCHFYYVKRMWSFKAYVSY</sequence>
<accession>A0A0E9UNR7</accession>
<organism evidence="1">
    <name type="scientific">Anguilla anguilla</name>
    <name type="common">European freshwater eel</name>
    <name type="synonym">Muraena anguilla</name>
    <dbReference type="NCBI Taxonomy" id="7936"/>
    <lineage>
        <taxon>Eukaryota</taxon>
        <taxon>Metazoa</taxon>
        <taxon>Chordata</taxon>
        <taxon>Craniata</taxon>
        <taxon>Vertebrata</taxon>
        <taxon>Euteleostomi</taxon>
        <taxon>Actinopterygii</taxon>
        <taxon>Neopterygii</taxon>
        <taxon>Teleostei</taxon>
        <taxon>Anguilliformes</taxon>
        <taxon>Anguillidae</taxon>
        <taxon>Anguilla</taxon>
    </lineage>
</organism>
<evidence type="ECO:0000313" key="1">
    <source>
        <dbReference type="EMBL" id="JAH67514.1"/>
    </source>
</evidence>
<reference evidence="1" key="2">
    <citation type="journal article" date="2015" name="Fish Shellfish Immunol.">
        <title>Early steps in the European eel (Anguilla anguilla)-Vibrio vulnificus interaction in the gills: Role of the RtxA13 toxin.</title>
        <authorList>
            <person name="Callol A."/>
            <person name="Pajuelo D."/>
            <person name="Ebbesson L."/>
            <person name="Teles M."/>
            <person name="MacKenzie S."/>
            <person name="Amaro C."/>
        </authorList>
    </citation>
    <scope>NUCLEOTIDE SEQUENCE</scope>
</reference>
<name>A0A0E9UNR7_ANGAN</name>